<evidence type="ECO:0008006" key="3">
    <source>
        <dbReference type="Google" id="ProtNLM"/>
    </source>
</evidence>
<evidence type="ECO:0000313" key="2">
    <source>
        <dbReference type="Proteomes" id="UP000476281"/>
    </source>
</evidence>
<feature type="non-terminal residue" evidence="1">
    <location>
        <position position="1"/>
    </location>
</feature>
<dbReference type="AlphaFoldDB" id="A0A6L3X0I0"/>
<dbReference type="EMBL" id="WBSZ01003101">
    <property type="protein sequence ID" value="KAB2414448.1"/>
    <property type="molecule type" value="Genomic_DNA"/>
</dbReference>
<evidence type="ECO:0000313" key="1">
    <source>
        <dbReference type="EMBL" id="KAB2414448.1"/>
    </source>
</evidence>
<accession>A0A6L3X0I0</accession>
<dbReference type="Gene3D" id="2.60.40.10">
    <property type="entry name" value="Immunoglobulins"/>
    <property type="match status" value="1"/>
</dbReference>
<feature type="non-terminal residue" evidence="1">
    <location>
        <position position="78"/>
    </location>
</feature>
<proteinExistence type="predicted"/>
<dbReference type="Proteomes" id="UP000476281">
    <property type="component" value="Unassembled WGS sequence"/>
</dbReference>
<reference evidence="1 2" key="1">
    <citation type="submission" date="2019-09" db="EMBL/GenBank/DDBJ databases">
        <title>Reversal of blaTEM antimicrobial resistance by CRISPR-Cas9 in clinical E. coli and other Enterobacteriaceae strains.</title>
        <authorList>
            <person name="Tagliaferri T."/>
            <person name="Guimaraes N."/>
            <person name="Pereira M."/>
            <person name="Felicori L."/>
            <person name="Horz H.-P."/>
            <person name="Santos S."/>
            <person name="Mendes T."/>
        </authorList>
    </citation>
    <scope>NUCLEOTIDE SEQUENCE [LARGE SCALE GENOMIC DNA]</scope>
    <source>
        <strain evidence="1 2">E2_blaTEM_MG</strain>
    </source>
</reference>
<sequence length="78" mass="7830">VTIGIGGNTYTATVQDDLSWSVNVASDVLTAIGNGDLTVTASVTNGHGNTGTGERDITIDASLPGLRVDTVAGDDVIN</sequence>
<dbReference type="InterPro" id="IPR013783">
    <property type="entry name" value="Ig-like_fold"/>
</dbReference>
<protein>
    <recommendedName>
        <fullName evidence="3">Bacterial Ig-like domain-containing protein</fullName>
    </recommendedName>
</protein>
<gene>
    <name evidence="1" type="ORF">F9C29_36890</name>
</gene>
<dbReference type="NCBIfam" id="NF033510">
    <property type="entry name" value="Ca_tandemer"/>
    <property type="match status" value="1"/>
</dbReference>
<organism evidence="1 2">
    <name type="scientific">Enterobacter hormaechei</name>
    <dbReference type="NCBI Taxonomy" id="158836"/>
    <lineage>
        <taxon>Bacteria</taxon>
        <taxon>Pseudomonadati</taxon>
        <taxon>Pseudomonadota</taxon>
        <taxon>Gammaproteobacteria</taxon>
        <taxon>Enterobacterales</taxon>
        <taxon>Enterobacteriaceae</taxon>
        <taxon>Enterobacter</taxon>
        <taxon>Enterobacter cloacae complex</taxon>
    </lineage>
</organism>
<comment type="caution">
    <text evidence="1">The sequence shown here is derived from an EMBL/GenBank/DDBJ whole genome shotgun (WGS) entry which is preliminary data.</text>
</comment>
<name>A0A6L3X0I0_9ENTR</name>